<evidence type="ECO:0000313" key="2">
    <source>
        <dbReference type="EMBL" id="TKX20622.1"/>
    </source>
</evidence>
<evidence type="ECO:0000313" key="3">
    <source>
        <dbReference type="Proteomes" id="UP000308133"/>
    </source>
</evidence>
<keyword evidence="1" id="KW-0472">Membrane</keyword>
<protein>
    <submittedName>
        <fullName evidence="2">Uncharacterized protein</fullName>
    </submittedName>
</protein>
<keyword evidence="1" id="KW-1133">Transmembrane helix</keyword>
<name>A0A4V6DTH4_9PEZI</name>
<organism evidence="2 3">
    <name type="scientific">Elsinoe australis</name>
    <dbReference type="NCBI Taxonomy" id="40998"/>
    <lineage>
        <taxon>Eukaryota</taxon>
        <taxon>Fungi</taxon>
        <taxon>Dikarya</taxon>
        <taxon>Ascomycota</taxon>
        <taxon>Pezizomycotina</taxon>
        <taxon>Dothideomycetes</taxon>
        <taxon>Dothideomycetidae</taxon>
        <taxon>Myriangiales</taxon>
        <taxon>Elsinoaceae</taxon>
        <taxon>Elsinoe</taxon>
    </lineage>
</organism>
<gene>
    <name evidence="2" type="ORF">C1H76_7008</name>
</gene>
<dbReference type="AlphaFoldDB" id="A0A4V6DTH4"/>
<dbReference type="Proteomes" id="UP000308133">
    <property type="component" value="Unassembled WGS sequence"/>
</dbReference>
<evidence type="ECO:0000256" key="1">
    <source>
        <dbReference type="SAM" id="Phobius"/>
    </source>
</evidence>
<comment type="caution">
    <text evidence="2">The sequence shown here is derived from an EMBL/GenBank/DDBJ whole genome shotgun (WGS) entry which is preliminary data.</text>
</comment>
<reference evidence="2 3" key="1">
    <citation type="submission" date="2018-02" db="EMBL/GenBank/DDBJ databases">
        <title>Draft genome sequences of Elsinoe sp., causing black scab on jojoba.</title>
        <authorList>
            <person name="Stodart B."/>
            <person name="Jeffress S."/>
            <person name="Ash G."/>
            <person name="Arun Chinnappa K."/>
        </authorList>
    </citation>
    <scope>NUCLEOTIDE SEQUENCE [LARGE SCALE GENOMIC DNA]</scope>
    <source>
        <strain evidence="2 3">Hillstone_2</strain>
    </source>
</reference>
<dbReference type="EMBL" id="PTQR01000086">
    <property type="protein sequence ID" value="TKX20622.1"/>
    <property type="molecule type" value="Genomic_DNA"/>
</dbReference>
<feature type="transmembrane region" description="Helical" evidence="1">
    <location>
        <begin position="71"/>
        <end position="89"/>
    </location>
</feature>
<keyword evidence="1" id="KW-0812">Transmembrane</keyword>
<sequence>MSWNFPMSKAWPTAVAPQLRSDFVLSWDEPPWEAVLVTPTNIKVNAFTWRIFIYSPFLQDYPYQANFNMRFLYISILSVLTATAAAAPMNTGFLDPVATPDAGKAFYTVYPQQNADHDTTANYIKSVVGEQDLLPWTNTKDQLLSWTIEATSDEAAKVKTSSGVDRVETFVPPAVPASWGTNGQLISAAMNG</sequence>
<accession>A0A4V6DTH4</accession>
<proteinExistence type="predicted"/>